<dbReference type="Proteomes" id="UP000582487">
    <property type="component" value="Unassembled WGS sequence"/>
</dbReference>
<evidence type="ECO:0000313" key="8">
    <source>
        <dbReference type="Proteomes" id="UP000578252"/>
    </source>
</evidence>
<protein>
    <submittedName>
        <fullName evidence="2">Uncharacterized protein</fullName>
    </submittedName>
</protein>
<evidence type="ECO:0000313" key="4">
    <source>
        <dbReference type="EMBL" id="NMX03472.1"/>
    </source>
</evidence>
<reference evidence="7 8" key="2">
    <citation type="submission" date="2020-04" db="EMBL/GenBank/DDBJ databases">
        <title>Antimicrobial susceptibility and clonality of vaginal-derived multi-drug resistant Mobiluncus isolates in China.</title>
        <authorList>
            <person name="Zhang X."/>
        </authorList>
    </citation>
    <scope>NUCLEOTIDE SEQUENCE [LARGE SCALE GENOMIC DNA]</scope>
    <source>
        <strain evidence="4 7">12</strain>
        <strain evidence="2 8">13</strain>
        <strain evidence="3 9">7</strain>
    </source>
</reference>
<dbReference type="Proteomes" id="UP000255284">
    <property type="component" value="Unassembled WGS sequence"/>
</dbReference>
<proteinExistence type="predicted"/>
<evidence type="ECO:0000313" key="7">
    <source>
        <dbReference type="Proteomes" id="UP000575397"/>
    </source>
</evidence>
<dbReference type="Proteomes" id="UP000575397">
    <property type="component" value="Unassembled WGS sequence"/>
</dbReference>
<evidence type="ECO:0000313" key="9">
    <source>
        <dbReference type="Proteomes" id="UP000582487"/>
    </source>
</evidence>
<dbReference type="RefSeq" id="WP_004013451.1">
    <property type="nucleotide sequence ID" value="NZ_CAMPNB010000002.1"/>
</dbReference>
<dbReference type="EMBL" id="JABCUR010000001">
    <property type="protein sequence ID" value="NMW64161.1"/>
    <property type="molecule type" value="Genomic_DNA"/>
</dbReference>
<sequence length="51" mass="5889">MYAWIFSILPGPKWLRILEVMIVILAVVAALFQWGFPWAVETFHLGENTVN</sequence>
<evidence type="ECO:0000256" key="1">
    <source>
        <dbReference type="SAM" id="Phobius"/>
    </source>
</evidence>
<feature type="transmembrane region" description="Helical" evidence="1">
    <location>
        <begin position="14"/>
        <end position="36"/>
    </location>
</feature>
<accession>A0A2X1TNT6</accession>
<keyword evidence="1" id="KW-1133">Transmembrane helix</keyword>
<keyword evidence="1" id="KW-0812">Transmembrane</keyword>
<organism evidence="2 8">
    <name type="scientific">Mobiluncus mulieris</name>
    <dbReference type="NCBI Taxonomy" id="2052"/>
    <lineage>
        <taxon>Bacteria</taxon>
        <taxon>Bacillati</taxon>
        <taxon>Actinomycetota</taxon>
        <taxon>Actinomycetes</taxon>
        <taxon>Actinomycetales</taxon>
        <taxon>Actinomycetaceae</taxon>
        <taxon>Mobiluncus</taxon>
    </lineage>
</organism>
<dbReference type="AlphaFoldDB" id="A0A2X1TNT6"/>
<dbReference type="Proteomes" id="UP000578252">
    <property type="component" value="Unassembled WGS sequence"/>
</dbReference>
<evidence type="ECO:0000313" key="5">
    <source>
        <dbReference type="EMBL" id="STO16260.1"/>
    </source>
</evidence>
<dbReference type="EMBL" id="JABCUV010000006">
    <property type="protein sequence ID" value="NMW93401.1"/>
    <property type="molecule type" value="Genomic_DNA"/>
</dbReference>
<reference evidence="5 6" key="1">
    <citation type="submission" date="2018-06" db="EMBL/GenBank/DDBJ databases">
        <authorList>
            <consortium name="Pathogen Informatics"/>
            <person name="Doyle S."/>
        </authorList>
    </citation>
    <scope>NUCLEOTIDE SEQUENCE [LARGE SCALE GENOMIC DNA]</scope>
    <source>
        <strain evidence="5 6">NCTC11819</strain>
    </source>
</reference>
<comment type="caution">
    <text evidence="2">The sequence shown here is derived from an EMBL/GenBank/DDBJ whole genome shotgun (WGS) entry which is preliminary data.</text>
</comment>
<evidence type="ECO:0000313" key="6">
    <source>
        <dbReference type="Proteomes" id="UP000255284"/>
    </source>
</evidence>
<name>A0A2X1TNT6_9ACTO</name>
<gene>
    <name evidence="3" type="ORF">HHJ74_06785</name>
    <name evidence="4" type="ORF">HHJ77_05930</name>
    <name evidence="2" type="ORF">HHJ78_01070</name>
    <name evidence="5" type="ORF">NCTC11819_00824</name>
</gene>
<dbReference type="EMBL" id="JABCUS010000011">
    <property type="protein sequence ID" value="NMX03472.1"/>
    <property type="molecule type" value="Genomic_DNA"/>
</dbReference>
<keyword evidence="1" id="KW-0472">Membrane</keyword>
<evidence type="ECO:0000313" key="3">
    <source>
        <dbReference type="EMBL" id="NMW93401.1"/>
    </source>
</evidence>
<evidence type="ECO:0000313" key="2">
    <source>
        <dbReference type="EMBL" id="NMW64161.1"/>
    </source>
</evidence>
<dbReference type="EMBL" id="UGGQ01000006">
    <property type="protein sequence ID" value="STO16260.1"/>
    <property type="molecule type" value="Genomic_DNA"/>
</dbReference>
<dbReference type="GeneID" id="61169100"/>